<dbReference type="AlphaFoldDB" id="A0A940SXZ2"/>
<feature type="domain" description="N-acetyltransferase" evidence="1">
    <location>
        <begin position="6"/>
        <end position="169"/>
    </location>
</feature>
<accession>A0A940SXZ2</accession>
<dbReference type="GO" id="GO:0016747">
    <property type="term" value="F:acyltransferase activity, transferring groups other than amino-acyl groups"/>
    <property type="evidence" value="ECO:0007669"/>
    <property type="project" value="InterPro"/>
</dbReference>
<dbReference type="InterPro" id="IPR016181">
    <property type="entry name" value="Acyl_CoA_acyltransferase"/>
</dbReference>
<dbReference type="PANTHER" id="PTHR43792">
    <property type="entry name" value="GNAT FAMILY, PUTATIVE (AFU_ORTHOLOGUE AFUA_3G00765)-RELATED-RELATED"/>
    <property type="match status" value="1"/>
</dbReference>
<gene>
    <name evidence="2" type="ORF">I6N95_17770</name>
</gene>
<reference evidence="2" key="1">
    <citation type="submission" date="2020-12" db="EMBL/GenBank/DDBJ databases">
        <title>Vagococcus allomyrinae sp. nov. and Enterococcus lavae sp. nov., isolated from the larvae of Allomyrina dichotoma.</title>
        <authorList>
            <person name="Lee S.D."/>
        </authorList>
    </citation>
    <scope>NUCLEOTIDE SEQUENCE</scope>
    <source>
        <strain evidence="2">BWB3-3</strain>
    </source>
</reference>
<dbReference type="Proteomes" id="UP000674938">
    <property type="component" value="Unassembled WGS sequence"/>
</dbReference>
<dbReference type="Gene3D" id="3.40.630.30">
    <property type="match status" value="1"/>
</dbReference>
<name>A0A940SXZ2_9ENTE</name>
<proteinExistence type="predicted"/>
<dbReference type="InterPro" id="IPR000182">
    <property type="entry name" value="GNAT_dom"/>
</dbReference>
<evidence type="ECO:0000313" key="2">
    <source>
        <dbReference type="EMBL" id="MBP1042868.1"/>
    </source>
</evidence>
<evidence type="ECO:0000313" key="3">
    <source>
        <dbReference type="Proteomes" id="UP000674938"/>
    </source>
</evidence>
<keyword evidence="3" id="KW-1185">Reference proteome</keyword>
<organism evidence="2 3">
    <name type="scientific">Vagococcus allomyrinae</name>
    <dbReference type="NCBI Taxonomy" id="2794353"/>
    <lineage>
        <taxon>Bacteria</taxon>
        <taxon>Bacillati</taxon>
        <taxon>Bacillota</taxon>
        <taxon>Bacilli</taxon>
        <taxon>Lactobacillales</taxon>
        <taxon>Enterococcaceae</taxon>
        <taxon>Vagococcus</taxon>
    </lineage>
</organism>
<dbReference type="EMBL" id="JAEEGA010000012">
    <property type="protein sequence ID" value="MBP1042868.1"/>
    <property type="molecule type" value="Genomic_DNA"/>
</dbReference>
<evidence type="ECO:0000259" key="1">
    <source>
        <dbReference type="PROSITE" id="PS51186"/>
    </source>
</evidence>
<dbReference type="PANTHER" id="PTHR43792:SF1">
    <property type="entry name" value="N-ACETYLTRANSFERASE DOMAIN-CONTAINING PROTEIN"/>
    <property type="match status" value="1"/>
</dbReference>
<comment type="caution">
    <text evidence="2">The sequence shown here is derived from an EMBL/GenBank/DDBJ whole genome shotgun (WGS) entry which is preliminary data.</text>
</comment>
<protein>
    <submittedName>
        <fullName evidence="2">GNAT family N-acetyltransferase</fullName>
    </submittedName>
</protein>
<sequence length="177" mass="21081">METEELIVRRFQPEDWQDLYEYLSDEEVVKFEPYGVMTELECQRETNRRVTDPSFWAVYLKNCHKVIGNIYFAKEDFLTWELGYVFNSHFQGKGFATMAAHLVIQNQLKQGDIHRIIAMCDPKNRPSWQLLERIGMRREGHKISNVYFELDEKGQPIWKDTYEYGILIREYTASHSG</sequence>
<dbReference type="InterPro" id="IPR051531">
    <property type="entry name" value="N-acetyltransferase"/>
</dbReference>
<dbReference type="SUPFAM" id="SSF55729">
    <property type="entry name" value="Acyl-CoA N-acyltransferases (Nat)"/>
    <property type="match status" value="1"/>
</dbReference>
<dbReference type="PROSITE" id="PS51186">
    <property type="entry name" value="GNAT"/>
    <property type="match status" value="1"/>
</dbReference>
<dbReference type="Pfam" id="PF13302">
    <property type="entry name" value="Acetyltransf_3"/>
    <property type="match status" value="1"/>
</dbReference>